<evidence type="ECO:0000313" key="13">
    <source>
        <dbReference type="EMBL" id="AYF76926.1"/>
    </source>
</evidence>
<feature type="transmembrane region" description="Helical" evidence="10">
    <location>
        <begin position="215"/>
        <end position="234"/>
    </location>
</feature>
<evidence type="ECO:0000256" key="2">
    <source>
        <dbReference type="ARBA" id="ARBA00022448"/>
    </source>
</evidence>
<evidence type="ECO:0000256" key="5">
    <source>
        <dbReference type="ARBA" id="ARBA00022989"/>
    </source>
</evidence>
<dbReference type="GO" id="GO:0098719">
    <property type="term" value="P:sodium ion import across plasma membrane"/>
    <property type="evidence" value="ECO:0007669"/>
    <property type="project" value="TreeGrafter"/>
</dbReference>
<feature type="domain" description="Cation/H+ exchanger transmembrane" evidence="12">
    <location>
        <begin position="76"/>
        <end position="468"/>
    </location>
</feature>
<dbReference type="Pfam" id="PF00999">
    <property type="entry name" value="Na_H_Exchanger"/>
    <property type="match status" value="1"/>
</dbReference>
<evidence type="ECO:0000256" key="3">
    <source>
        <dbReference type="ARBA" id="ARBA00022475"/>
    </source>
</evidence>
<keyword evidence="5 10" id="KW-1133">Transmembrane helix</keyword>
<comment type="subcellular location">
    <subcellularLocation>
        <location evidence="1 10">Cell membrane</location>
        <topology evidence="1 10">Multi-pass membrane protein</topology>
    </subcellularLocation>
</comment>
<evidence type="ECO:0000256" key="1">
    <source>
        <dbReference type="ARBA" id="ARBA00004651"/>
    </source>
</evidence>
<dbReference type="PANTHER" id="PTHR10110">
    <property type="entry name" value="SODIUM/HYDROGEN EXCHANGER"/>
    <property type="match status" value="1"/>
</dbReference>
<feature type="transmembrane region" description="Helical" evidence="10">
    <location>
        <begin position="176"/>
        <end position="203"/>
    </location>
</feature>
<comment type="function">
    <text evidence="10">Na(+)/H(+) antiporter that extrudes sodium in exchange for external protons.</text>
</comment>
<dbReference type="InterPro" id="IPR018422">
    <property type="entry name" value="Cation/H_exchanger_CPA1"/>
</dbReference>
<keyword evidence="6 10" id="KW-0915">Sodium</keyword>
<dbReference type="GO" id="GO:0015386">
    <property type="term" value="F:potassium:proton antiporter activity"/>
    <property type="evidence" value="ECO:0007669"/>
    <property type="project" value="TreeGrafter"/>
</dbReference>
<feature type="transmembrane region" description="Helical" evidence="10">
    <location>
        <begin position="410"/>
        <end position="430"/>
    </location>
</feature>
<protein>
    <submittedName>
        <fullName evidence="13">Na+/H+ antiporter</fullName>
    </submittedName>
</protein>
<feature type="transmembrane region" description="Helical" evidence="10">
    <location>
        <begin position="94"/>
        <end position="111"/>
    </location>
</feature>
<proteinExistence type="inferred from homology"/>
<dbReference type="GO" id="GO:0015385">
    <property type="term" value="F:sodium:proton antiporter activity"/>
    <property type="evidence" value="ECO:0007669"/>
    <property type="project" value="InterPro"/>
</dbReference>
<evidence type="ECO:0000256" key="4">
    <source>
        <dbReference type="ARBA" id="ARBA00022692"/>
    </source>
</evidence>
<keyword evidence="14" id="KW-1185">Reference proteome</keyword>
<evidence type="ECO:0000256" key="8">
    <source>
        <dbReference type="ARBA" id="ARBA00023136"/>
    </source>
</evidence>
<dbReference type="EMBL" id="CP032568">
    <property type="protein sequence ID" value="AYF76926.1"/>
    <property type="molecule type" value="Genomic_DNA"/>
</dbReference>
<dbReference type="AlphaFoldDB" id="A0A386ZHF6"/>
<name>A0A386ZHF6_9NOCA</name>
<keyword evidence="2 10" id="KW-0813">Transport</keyword>
<keyword evidence="10" id="KW-0050">Antiport</keyword>
<dbReference type="Proteomes" id="UP000267164">
    <property type="component" value="Chromosome"/>
</dbReference>
<keyword evidence="9 10" id="KW-0739">Sodium transport</keyword>
<gene>
    <name evidence="13" type="ORF">D7D52_27475</name>
</gene>
<organism evidence="13 14">
    <name type="scientific">Nocardia yunnanensis</name>
    <dbReference type="NCBI Taxonomy" id="2382165"/>
    <lineage>
        <taxon>Bacteria</taxon>
        <taxon>Bacillati</taxon>
        <taxon>Actinomycetota</taxon>
        <taxon>Actinomycetes</taxon>
        <taxon>Mycobacteriales</taxon>
        <taxon>Nocardiaceae</taxon>
        <taxon>Nocardia</taxon>
    </lineage>
</organism>
<dbReference type="GO" id="GO:0005886">
    <property type="term" value="C:plasma membrane"/>
    <property type="evidence" value="ECO:0007669"/>
    <property type="project" value="UniProtKB-SubCell"/>
</dbReference>
<feature type="transmembrane region" description="Helical" evidence="10">
    <location>
        <begin position="442"/>
        <end position="458"/>
    </location>
</feature>
<sequence>MRPRILRSLAAIRPPGPAPGHARTANRSPSAVASRDAESCRPGSLRIRSGCSTFRFIASKLTAVAHHQLELIFAVLFATILAQPLGRRLGQAPAVLMTAFGVVLALIPAVPDIRIDPELILPLVLPPLLYAAARRTSWRQFAENWAAISLRAVVLVIVTTAAVAWAFHLWYPSVPIGAAVALGALVAPPDPVAVSALAGKLGLPRRLVALLEGEGLFNDVTAIVLYSVAIEAVVTGKFSAWGALGDFALSALVGTGVGLVLGWAGSKLMRRLEEAPWRVALGLLLPFAAYGFAESRGGSAVLAVLVCSMYLTDAATDFSDSDYRLVGDSFWEITEMLVTGFAFGLIGLELSTVLRDAGPDWPRYVGGALVVIAVVVGLRLIWLLTTTTLFRAWWRSRDKDEPYTWRETVVTWWAGMRGVATVALALAVPFTTDDGKPFPGRTQILFTAIAVVLFTLLLQGPTLPAVVRATGVRADTGAERALERQLWDRVLRAELARLKEISQTDHLPDEVYERLRQGFERRLAQADPEAADSNARLHTDRGLAWTKKMRAITNDVLEAGRTEALAARREPGVPPDVVDRVMRRLDLRGTGV</sequence>
<keyword evidence="7 10" id="KW-0406">Ion transport</keyword>
<comment type="similarity">
    <text evidence="10">Belongs to the monovalent cation:proton antiporter 1 (CPA1) transporter (TC 2.A.36) family.</text>
</comment>
<dbReference type="PANTHER" id="PTHR10110:SF86">
    <property type="entry name" value="SODIUM_HYDROGEN EXCHANGER 7"/>
    <property type="match status" value="1"/>
</dbReference>
<dbReference type="KEGG" id="nyu:D7D52_27475"/>
<dbReference type="InterPro" id="IPR006153">
    <property type="entry name" value="Cation/H_exchanger_TM"/>
</dbReference>
<reference evidence="13 14" key="1">
    <citation type="submission" date="2018-09" db="EMBL/GenBank/DDBJ databases">
        <title>Nocardia yunnanensis sp. nov., an actinomycete isolated from a soil sample.</title>
        <authorList>
            <person name="Zhang J."/>
        </authorList>
    </citation>
    <scope>NUCLEOTIDE SEQUENCE [LARGE SCALE GENOMIC DNA]</scope>
    <source>
        <strain evidence="13 14">CFHS0054</strain>
    </source>
</reference>
<dbReference type="Gene3D" id="6.10.140.1330">
    <property type="match status" value="1"/>
</dbReference>
<dbReference type="GO" id="GO:0051453">
    <property type="term" value="P:regulation of intracellular pH"/>
    <property type="evidence" value="ECO:0007669"/>
    <property type="project" value="TreeGrafter"/>
</dbReference>
<evidence type="ECO:0000256" key="11">
    <source>
        <dbReference type="SAM" id="MobiDB-lite"/>
    </source>
</evidence>
<evidence type="ECO:0000256" key="6">
    <source>
        <dbReference type="ARBA" id="ARBA00023053"/>
    </source>
</evidence>
<evidence type="ECO:0000259" key="12">
    <source>
        <dbReference type="Pfam" id="PF00999"/>
    </source>
</evidence>
<feature type="region of interest" description="Disordered" evidence="11">
    <location>
        <begin position="13"/>
        <end position="36"/>
    </location>
</feature>
<dbReference type="OrthoDB" id="57886at2"/>
<feature type="transmembrane region" description="Helical" evidence="10">
    <location>
        <begin position="240"/>
        <end position="263"/>
    </location>
</feature>
<feature type="transmembrane region" description="Helical" evidence="10">
    <location>
        <begin position="145"/>
        <end position="170"/>
    </location>
</feature>
<evidence type="ECO:0000256" key="9">
    <source>
        <dbReference type="ARBA" id="ARBA00023201"/>
    </source>
</evidence>
<accession>A0A386ZHF6</accession>
<comment type="caution">
    <text evidence="10">Lacks conserved residue(s) required for the propagation of feature annotation.</text>
</comment>
<keyword evidence="4 10" id="KW-0812">Transmembrane</keyword>
<dbReference type="InterPro" id="IPR004705">
    <property type="entry name" value="Cation/H_exchanger_CPA1_bac"/>
</dbReference>
<feature type="transmembrane region" description="Helical" evidence="10">
    <location>
        <begin position="330"/>
        <end position="348"/>
    </location>
</feature>
<keyword evidence="3 10" id="KW-1003">Cell membrane</keyword>
<evidence type="ECO:0000313" key="14">
    <source>
        <dbReference type="Proteomes" id="UP000267164"/>
    </source>
</evidence>
<evidence type="ECO:0000256" key="10">
    <source>
        <dbReference type="RuleBase" id="RU366002"/>
    </source>
</evidence>
<evidence type="ECO:0000256" key="7">
    <source>
        <dbReference type="ARBA" id="ARBA00023065"/>
    </source>
</evidence>
<dbReference type="NCBIfam" id="TIGR00831">
    <property type="entry name" value="a_cpa1"/>
    <property type="match status" value="1"/>
</dbReference>
<keyword evidence="8 10" id="KW-0472">Membrane</keyword>
<feature type="transmembrane region" description="Helical" evidence="10">
    <location>
        <begin position="64"/>
        <end position="82"/>
    </location>
</feature>
<feature type="transmembrane region" description="Helical" evidence="10">
    <location>
        <begin position="368"/>
        <end position="390"/>
    </location>
</feature>